<comment type="function">
    <text evidence="3 4">Participates actively in the response to hyperosmotic and heat shock by preventing the aggregation of stress-denatured proteins, in association with DnaK and GrpE. It is the nucleotide exchange factor for DnaK and may function as a thermosensor. Unfolded proteins bind initially to DnaJ; upon interaction with the DnaJ-bound protein, DnaK hydrolyzes its bound ATP, resulting in the formation of a stable complex. GrpE releases ADP from DnaK; ATP binding to DnaK triggers the release of the substrate protein, thus completing the reaction cycle. Several rounds of ATP-dependent interactions between DnaJ, DnaK and GrpE are required for fully efficient folding.</text>
</comment>
<evidence type="ECO:0000256" key="5">
    <source>
        <dbReference type="RuleBase" id="RU004478"/>
    </source>
</evidence>
<comment type="subunit">
    <text evidence="3">Homodimer.</text>
</comment>
<evidence type="ECO:0000256" key="1">
    <source>
        <dbReference type="ARBA" id="ARBA00009054"/>
    </source>
</evidence>
<dbReference type="RefSeq" id="WP_192774504.1">
    <property type="nucleotide sequence ID" value="NZ_BAAASY010000001.1"/>
</dbReference>
<dbReference type="PANTHER" id="PTHR21237:SF40">
    <property type="entry name" value="CELL CYCLE AND APOPTOSIS REGULATOR PROTEIN 2"/>
    <property type="match status" value="1"/>
</dbReference>
<comment type="subcellular location">
    <subcellularLocation>
        <location evidence="3">Cytoplasm</location>
    </subcellularLocation>
</comment>
<feature type="coiled-coil region" evidence="6">
    <location>
        <begin position="44"/>
        <end position="82"/>
    </location>
</feature>
<dbReference type="InterPro" id="IPR009012">
    <property type="entry name" value="GrpE_head"/>
</dbReference>
<organism evidence="8 9">
    <name type="scientific">Nonomuraea africana</name>
    <dbReference type="NCBI Taxonomy" id="46171"/>
    <lineage>
        <taxon>Bacteria</taxon>
        <taxon>Bacillati</taxon>
        <taxon>Actinomycetota</taxon>
        <taxon>Actinomycetes</taxon>
        <taxon>Streptosporangiales</taxon>
        <taxon>Streptosporangiaceae</taxon>
        <taxon>Nonomuraea</taxon>
    </lineage>
</organism>
<evidence type="ECO:0000256" key="6">
    <source>
        <dbReference type="SAM" id="Coils"/>
    </source>
</evidence>
<feature type="compositionally biased region" description="Pro residues" evidence="7">
    <location>
        <begin position="1"/>
        <end position="10"/>
    </location>
</feature>
<evidence type="ECO:0000256" key="7">
    <source>
        <dbReference type="SAM" id="MobiDB-lite"/>
    </source>
</evidence>
<evidence type="ECO:0000313" key="9">
    <source>
        <dbReference type="Proteomes" id="UP000661607"/>
    </source>
</evidence>
<proteinExistence type="inferred from homology"/>
<keyword evidence="6" id="KW-0175">Coiled coil</keyword>
<sequence>MSSTPTTPPPDEPDEPDGELREAAESPPGPQPEASSEEDPAALAERLKAQVAELEDVGRRALADADNLRKRFEREADRERRRERARVAARWLPVLDNLERALQHAEADPGLILDGVRAVRDQAVEVLAELGYPRRDEVGVPFDPALHEAVSVMMDTDAIPGTVVRVLQPGYGDGEHQLRPALVSVAAKAGQ</sequence>
<protein>
    <recommendedName>
        <fullName evidence="3 4">Protein GrpE</fullName>
    </recommendedName>
    <alternativeName>
        <fullName evidence="3">HSP-70 cofactor</fullName>
    </alternativeName>
</protein>
<reference evidence="8 9" key="1">
    <citation type="submission" date="2020-10" db="EMBL/GenBank/DDBJ databases">
        <title>Sequencing the genomes of 1000 actinobacteria strains.</title>
        <authorList>
            <person name="Klenk H.-P."/>
        </authorList>
    </citation>
    <scope>NUCLEOTIDE SEQUENCE [LARGE SCALE GENOMIC DNA]</scope>
    <source>
        <strain evidence="8 9">DSM 43748</strain>
    </source>
</reference>
<dbReference type="Pfam" id="PF01025">
    <property type="entry name" value="GrpE"/>
    <property type="match status" value="1"/>
</dbReference>
<keyword evidence="3 4" id="KW-0346">Stress response</keyword>
<name>A0ABR9KAZ8_9ACTN</name>
<evidence type="ECO:0000256" key="4">
    <source>
        <dbReference type="RuleBase" id="RU000639"/>
    </source>
</evidence>
<comment type="similarity">
    <text evidence="1 3 5">Belongs to the GrpE family.</text>
</comment>
<keyword evidence="2 3" id="KW-0143">Chaperone</keyword>
<dbReference type="Proteomes" id="UP000661607">
    <property type="component" value="Unassembled WGS sequence"/>
</dbReference>
<keyword evidence="9" id="KW-1185">Reference proteome</keyword>
<feature type="region of interest" description="Disordered" evidence="7">
    <location>
        <begin position="1"/>
        <end position="42"/>
    </location>
</feature>
<keyword evidence="3" id="KW-0963">Cytoplasm</keyword>
<accession>A0ABR9KAZ8</accession>
<evidence type="ECO:0000256" key="2">
    <source>
        <dbReference type="ARBA" id="ARBA00023186"/>
    </source>
</evidence>
<dbReference type="InterPro" id="IPR013805">
    <property type="entry name" value="GrpE_CC"/>
</dbReference>
<dbReference type="InterPro" id="IPR000740">
    <property type="entry name" value="GrpE"/>
</dbReference>
<dbReference type="SUPFAM" id="SSF58014">
    <property type="entry name" value="Coiled-coil domain of nucleotide exchange factor GrpE"/>
    <property type="match status" value="1"/>
</dbReference>
<evidence type="ECO:0000313" key="8">
    <source>
        <dbReference type="EMBL" id="MBE1559191.1"/>
    </source>
</evidence>
<dbReference type="Gene3D" id="3.90.20.20">
    <property type="match status" value="1"/>
</dbReference>
<comment type="caution">
    <text evidence="8">The sequence shown here is derived from an EMBL/GenBank/DDBJ whole genome shotgun (WGS) entry which is preliminary data.</text>
</comment>
<dbReference type="SUPFAM" id="SSF51064">
    <property type="entry name" value="Head domain of nucleotide exchange factor GrpE"/>
    <property type="match status" value="1"/>
</dbReference>
<evidence type="ECO:0000256" key="3">
    <source>
        <dbReference type="HAMAP-Rule" id="MF_01151"/>
    </source>
</evidence>
<gene>
    <name evidence="3" type="primary">grpE</name>
    <name evidence="8" type="ORF">H4W81_001970</name>
</gene>
<dbReference type="PRINTS" id="PR00773">
    <property type="entry name" value="GRPEPROTEIN"/>
</dbReference>
<dbReference type="HAMAP" id="MF_01151">
    <property type="entry name" value="GrpE"/>
    <property type="match status" value="1"/>
</dbReference>
<dbReference type="Gene3D" id="2.30.22.10">
    <property type="entry name" value="Head domain of nucleotide exchange factor GrpE"/>
    <property type="match status" value="1"/>
</dbReference>
<dbReference type="EMBL" id="JADBEF010000001">
    <property type="protein sequence ID" value="MBE1559191.1"/>
    <property type="molecule type" value="Genomic_DNA"/>
</dbReference>
<dbReference type="PROSITE" id="PS01071">
    <property type="entry name" value="GRPE"/>
    <property type="match status" value="1"/>
</dbReference>
<dbReference type="CDD" id="cd00446">
    <property type="entry name" value="GrpE"/>
    <property type="match status" value="1"/>
</dbReference>
<dbReference type="PANTHER" id="PTHR21237">
    <property type="entry name" value="GRPE PROTEIN"/>
    <property type="match status" value="1"/>
</dbReference>